<evidence type="ECO:0000256" key="2">
    <source>
        <dbReference type="ARBA" id="ARBA00023134"/>
    </source>
</evidence>
<dbReference type="GO" id="GO:0003924">
    <property type="term" value="F:GTPase activity"/>
    <property type="evidence" value="ECO:0007669"/>
    <property type="project" value="InterPro"/>
</dbReference>
<dbReference type="Proteomes" id="UP001177140">
    <property type="component" value="Unassembled WGS sequence"/>
</dbReference>
<dbReference type="InterPro" id="IPR018316">
    <property type="entry name" value="Tubulin/FtsZ_2-layer-sand-dom"/>
</dbReference>
<dbReference type="FunFam" id="3.30.1330.20:FF:000007">
    <property type="entry name" value="Cell division protein ftsZ, putative"/>
    <property type="match status" value="1"/>
</dbReference>
<dbReference type="InterPro" id="IPR024757">
    <property type="entry name" value="FtsZ_C"/>
</dbReference>
<dbReference type="SMART" id="SM00865">
    <property type="entry name" value="Tubulin_C"/>
    <property type="match status" value="1"/>
</dbReference>
<proteinExistence type="predicted"/>
<evidence type="ECO:0000256" key="1">
    <source>
        <dbReference type="ARBA" id="ARBA00022741"/>
    </source>
</evidence>
<keyword evidence="2" id="KW-0342">GTP-binding</keyword>
<dbReference type="GO" id="GO:0042802">
    <property type="term" value="F:identical protein binding"/>
    <property type="evidence" value="ECO:0007669"/>
    <property type="project" value="UniProtKB-ARBA"/>
</dbReference>
<dbReference type="GO" id="GO:0005525">
    <property type="term" value="F:GTP binding"/>
    <property type="evidence" value="ECO:0007669"/>
    <property type="project" value="UniProtKB-KW"/>
</dbReference>
<evidence type="ECO:0000256" key="3">
    <source>
        <dbReference type="SAM" id="MobiDB-lite"/>
    </source>
</evidence>
<dbReference type="SUPFAM" id="SSF55307">
    <property type="entry name" value="Tubulin C-terminal domain-like"/>
    <property type="match status" value="1"/>
</dbReference>
<dbReference type="InterPro" id="IPR037103">
    <property type="entry name" value="Tubulin/FtsZ-like_C"/>
</dbReference>
<dbReference type="GO" id="GO:0009507">
    <property type="term" value="C:chloroplast"/>
    <property type="evidence" value="ECO:0007669"/>
    <property type="project" value="TreeGrafter"/>
</dbReference>
<dbReference type="InterPro" id="IPR045061">
    <property type="entry name" value="FtsZ/CetZ"/>
</dbReference>
<dbReference type="PANTHER" id="PTHR30314">
    <property type="entry name" value="CELL DIVISION PROTEIN FTSZ-RELATED"/>
    <property type="match status" value="1"/>
</dbReference>
<reference evidence="5" key="1">
    <citation type="submission" date="2022-03" db="EMBL/GenBank/DDBJ databases">
        <title>A functionally conserved STORR gene fusion in Papaver species that diverged 16.8 million years ago.</title>
        <authorList>
            <person name="Catania T."/>
        </authorList>
    </citation>
    <scope>NUCLEOTIDE SEQUENCE</scope>
    <source>
        <strain evidence="5">S-191538</strain>
    </source>
</reference>
<dbReference type="Gene3D" id="3.30.1330.20">
    <property type="entry name" value="Tubulin/FtsZ, C-terminal domain"/>
    <property type="match status" value="1"/>
</dbReference>
<evidence type="ECO:0000313" key="6">
    <source>
        <dbReference type="Proteomes" id="UP001177140"/>
    </source>
</evidence>
<gene>
    <name evidence="5" type="ORF">MKW94_021540</name>
</gene>
<name>A0AA41S0B7_PAPNU</name>
<keyword evidence="6" id="KW-1185">Reference proteome</keyword>
<dbReference type="GO" id="GO:0010020">
    <property type="term" value="P:chloroplast fission"/>
    <property type="evidence" value="ECO:0007669"/>
    <property type="project" value="TreeGrafter"/>
</dbReference>
<feature type="non-terminal residue" evidence="5">
    <location>
        <position position="139"/>
    </location>
</feature>
<organism evidence="5 6">
    <name type="scientific">Papaver nudicaule</name>
    <name type="common">Iceland poppy</name>
    <dbReference type="NCBI Taxonomy" id="74823"/>
    <lineage>
        <taxon>Eukaryota</taxon>
        <taxon>Viridiplantae</taxon>
        <taxon>Streptophyta</taxon>
        <taxon>Embryophyta</taxon>
        <taxon>Tracheophyta</taxon>
        <taxon>Spermatophyta</taxon>
        <taxon>Magnoliopsida</taxon>
        <taxon>Ranunculales</taxon>
        <taxon>Papaveraceae</taxon>
        <taxon>Papaveroideae</taxon>
        <taxon>Papaver</taxon>
    </lineage>
</organism>
<dbReference type="InterPro" id="IPR008280">
    <property type="entry name" value="Tub_FtsZ_C"/>
</dbReference>
<accession>A0AA41S0B7</accession>
<dbReference type="EMBL" id="JAJJMA010028186">
    <property type="protein sequence ID" value="MCL7023923.1"/>
    <property type="molecule type" value="Genomic_DNA"/>
</dbReference>
<evidence type="ECO:0000259" key="4">
    <source>
        <dbReference type="SMART" id="SM00865"/>
    </source>
</evidence>
<comment type="caution">
    <text evidence="5">The sequence shown here is derived from an EMBL/GenBank/DDBJ whole genome shotgun (WGS) entry which is preliminary data.</text>
</comment>
<dbReference type="Pfam" id="PF12327">
    <property type="entry name" value="FtsZ_C"/>
    <property type="match status" value="1"/>
</dbReference>
<feature type="region of interest" description="Disordered" evidence="3">
    <location>
        <begin position="88"/>
        <end position="119"/>
    </location>
</feature>
<protein>
    <recommendedName>
        <fullName evidence="4">Tubulin/FtsZ 2-layer sandwich domain-containing protein</fullName>
    </recommendedName>
</protein>
<sequence length="139" mass="14891">KTRARDAALNAIQSPLLDIGIERATGIVWNITGGSDLTLYEVNAAAEVIYDLVDPSANLIFGAVIDPSLSGQVSITLIATGFKRQEEAEGRPLVQGNQLPNGDINLGGINRRPSSFTEGSSVEIPEFLKKKGRSRFPRA</sequence>
<feature type="domain" description="Tubulin/FtsZ 2-layer sandwich" evidence="4">
    <location>
        <begin position="1"/>
        <end position="91"/>
    </location>
</feature>
<keyword evidence="1" id="KW-0547">Nucleotide-binding</keyword>
<dbReference type="PANTHER" id="PTHR30314:SF3">
    <property type="entry name" value="MITOCHONDRIAL DIVISION PROTEIN FSZA"/>
    <property type="match status" value="1"/>
</dbReference>
<dbReference type="AlphaFoldDB" id="A0AA41S0B7"/>
<evidence type="ECO:0000313" key="5">
    <source>
        <dbReference type="EMBL" id="MCL7023923.1"/>
    </source>
</evidence>